<evidence type="ECO:0000313" key="2">
    <source>
        <dbReference type="EMBL" id="KAL1405842.1"/>
    </source>
</evidence>
<organism evidence="2 3">
    <name type="scientific">Vanrija albida</name>
    <dbReference type="NCBI Taxonomy" id="181172"/>
    <lineage>
        <taxon>Eukaryota</taxon>
        <taxon>Fungi</taxon>
        <taxon>Dikarya</taxon>
        <taxon>Basidiomycota</taxon>
        <taxon>Agaricomycotina</taxon>
        <taxon>Tremellomycetes</taxon>
        <taxon>Trichosporonales</taxon>
        <taxon>Trichosporonaceae</taxon>
        <taxon>Vanrija</taxon>
    </lineage>
</organism>
<feature type="region of interest" description="Disordered" evidence="1">
    <location>
        <begin position="308"/>
        <end position="359"/>
    </location>
</feature>
<feature type="region of interest" description="Disordered" evidence="1">
    <location>
        <begin position="245"/>
        <end position="290"/>
    </location>
</feature>
<keyword evidence="3" id="KW-1185">Reference proteome</keyword>
<feature type="compositionally biased region" description="Basic and acidic residues" evidence="1">
    <location>
        <begin position="338"/>
        <end position="348"/>
    </location>
</feature>
<reference evidence="2 3" key="1">
    <citation type="submission" date="2023-08" db="EMBL/GenBank/DDBJ databases">
        <title>Annotated Genome Sequence of Vanrija albida AlHP1.</title>
        <authorList>
            <person name="Herzog R."/>
        </authorList>
    </citation>
    <scope>NUCLEOTIDE SEQUENCE [LARGE SCALE GENOMIC DNA]</scope>
    <source>
        <strain evidence="2 3">AlHP1</strain>
    </source>
</reference>
<feature type="compositionally biased region" description="Basic and acidic residues" evidence="1">
    <location>
        <begin position="272"/>
        <end position="290"/>
    </location>
</feature>
<name>A0ABR3PTZ7_9TREE</name>
<dbReference type="RefSeq" id="XP_069205786.1">
    <property type="nucleotide sequence ID" value="XM_069355945.1"/>
</dbReference>
<protein>
    <recommendedName>
        <fullName evidence="4">Ribosomal protein L9 domain-containing protein</fullName>
    </recommendedName>
</protein>
<dbReference type="GeneID" id="95988563"/>
<feature type="compositionally biased region" description="Low complexity" evidence="1">
    <location>
        <begin position="308"/>
        <end position="331"/>
    </location>
</feature>
<evidence type="ECO:0000256" key="1">
    <source>
        <dbReference type="SAM" id="MobiDB-lite"/>
    </source>
</evidence>
<proteinExistence type="predicted"/>
<dbReference type="Proteomes" id="UP001565368">
    <property type="component" value="Unassembled WGS sequence"/>
</dbReference>
<accession>A0ABR3PTZ7</accession>
<evidence type="ECO:0008006" key="4">
    <source>
        <dbReference type="Google" id="ProtNLM"/>
    </source>
</evidence>
<feature type="compositionally biased region" description="Low complexity" evidence="1">
    <location>
        <begin position="253"/>
        <end position="262"/>
    </location>
</feature>
<dbReference type="EMBL" id="JBBXJM010000006">
    <property type="protein sequence ID" value="KAL1405842.1"/>
    <property type="molecule type" value="Genomic_DNA"/>
</dbReference>
<evidence type="ECO:0000313" key="3">
    <source>
        <dbReference type="Proteomes" id="UP001565368"/>
    </source>
</evidence>
<gene>
    <name evidence="2" type="ORF">Q8F55_007520</name>
</gene>
<sequence length="359" mass="38160">MRASSLARPLVGRISQPAASTSRPVAIPSRGMVTIPHPSLSGDGQTQFVIKLFDHLPSTVHALAVLRAAEARLGPIVKVDVPKDAGTKRMTNLLFVSVLKPVAFDKSVLLEIPAPVLSRESTQLGGPGLADVVAALHTPATPTEGKKASAEGALQFRIEARGAGRAPPARWARQFGANVTPTDAERAEDDRIVRALASFGGFYGGFDGVADKFKALEIAPTQVAVVEGAEEWTELEQEDEVVPVAPRRKAKRAPAVQAQPEPEAAPRPVRKSHAERLKEQAEARSSRARTKALEVARRELLLEAEAAAAAPVEEAPVEAAAVAAESTAPSAPSAPAPPREERAPEEKGSWGGWLRRRRK</sequence>
<comment type="caution">
    <text evidence="2">The sequence shown here is derived from an EMBL/GenBank/DDBJ whole genome shotgun (WGS) entry which is preliminary data.</text>
</comment>